<dbReference type="Gene3D" id="2.130.10.130">
    <property type="entry name" value="Integrin alpha, N-terminal"/>
    <property type="match status" value="1"/>
</dbReference>
<keyword evidence="1" id="KW-0732">Signal</keyword>
<feature type="compositionally biased region" description="Low complexity" evidence="2">
    <location>
        <begin position="226"/>
        <end position="246"/>
    </location>
</feature>
<evidence type="ECO:0000256" key="1">
    <source>
        <dbReference type="ARBA" id="ARBA00022729"/>
    </source>
</evidence>
<dbReference type="RefSeq" id="WP_379159248.1">
    <property type="nucleotide sequence ID" value="NZ_JBHSRJ010000009.1"/>
</dbReference>
<comment type="caution">
    <text evidence="5">The sequence shown here is derived from an EMBL/GenBank/DDBJ whole genome shotgun (WGS) entry which is preliminary data.</text>
</comment>
<dbReference type="EMBL" id="JBHSRJ010000009">
    <property type="protein sequence ID" value="MFC6045654.1"/>
    <property type="molecule type" value="Genomic_DNA"/>
</dbReference>
<dbReference type="SMART" id="SM00644">
    <property type="entry name" value="Ami_2"/>
    <property type="match status" value="1"/>
</dbReference>
<dbReference type="InterPro" id="IPR028994">
    <property type="entry name" value="Integrin_alpha_N"/>
</dbReference>
<accession>A0ABW1LQD6</accession>
<dbReference type="Pfam" id="PF01510">
    <property type="entry name" value="Amidase_2"/>
    <property type="match status" value="1"/>
</dbReference>
<dbReference type="InterPro" id="IPR006619">
    <property type="entry name" value="PGRP_domain_met/bac"/>
</dbReference>
<dbReference type="SMART" id="SM00701">
    <property type="entry name" value="PGRP"/>
    <property type="match status" value="1"/>
</dbReference>
<reference evidence="6" key="1">
    <citation type="journal article" date="2019" name="Int. J. Syst. Evol. Microbiol.">
        <title>The Global Catalogue of Microorganisms (GCM) 10K type strain sequencing project: providing services to taxonomists for standard genome sequencing and annotation.</title>
        <authorList>
            <consortium name="The Broad Institute Genomics Platform"/>
            <consortium name="The Broad Institute Genome Sequencing Center for Infectious Disease"/>
            <person name="Wu L."/>
            <person name="Ma J."/>
        </authorList>
    </citation>
    <scope>NUCLEOTIDE SEQUENCE [LARGE SCALE GENOMIC DNA]</scope>
    <source>
        <strain evidence="6">CCUG 54522</strain>
    </source>
</reference>
<evidence type="ECO:0000313" key="5">
    <source>
        <dbReference type="EMBL" id="MFC6045654.1"/>
    </source>
</evidence>
<feature type="region of interest" description="Disordered" evidence="2">
    <location>
        <begin position="219"/>
        <end position="260"/>
    </location>
</feature>
<gene>
    <name evidence="5" type="ORF">ACFPYL_21395</name>
</gene>
<dbReference type="PANTHER" id="PTHR44103:SF1">
    <property type="entry name" value="PROPROTEIN CONVERTASE P"/>
    <property type="match status" value="1"/>
</dbReference>
<feature type="domain" description="Peptidoglycan recognition protein family" evidence="4">
    <location>
        <begin position="273"/>
        <end position="421"/>
    </location>
</feature>
<dbReference type="Proteomes" id="UP001596135">
    <property type="component" value="Unassembled WGS sequence"/>
</dbReference>
<evidence type="ECO:0000256" key="2">
    <source>
        <dbReference type="SAM" id="MobiDB-lite"/>
    </source>
</evidence>
<dbReference type="SUPFAM" id="SSF55846">
    <property type="entry name" value="N-acetylmuramoyl-L-alanine amidase-like"/>
    <property type="match status" value="1"/>
</dbReference>
<dbReference type="Pfam" id="PF13517">
    <property type="entry name" value="FG-GAP_3"/>
    <property type="match status" value="3"/>
</dbReference>
<organism evidence="5 6">
    <name type="scientific">Nocardioides hankookensis</name>
    <dbReference type="NCBI Taxonomy" id="443157"/>
    <lineage>
        <taxon>Bacteria</taxon>
        <taxon>Bacillati</taxon>
        <taxon>Actinomycetota</taxon>
        <taxon>Actinomycetes</taxon>
        <taxon>Propionibacteriales</taxon>
        <taxon>Nocardioidaceae</taxon>
        <taxon>Nocardioides</taxon>
    </lineage>
</organism>
<keyword evidence="6" id="KW-1185">Reference proteome</keyword>
<sequence>MPPSKIRFVTACQQLLALGLVVAVLTPAASVVSLDVVHERPDETAAAAGAAGDLAADLSAYVRESARTSTVPDEVVDPTVDEYALTPASSPAGTSRLARTKADMVAAQSTVTSVPEPVEGYGAVGVTWAHGTKIAQGDIALKVRTRTGSDWSAWMDLDYDADHGPDPGSEEAQHARPGTDALLVGDVDDVQVKVSTTDGDLPPGLRLAVVDPGEADKTAVEHPALDTNGTAPATTTGTETGPADATSLDTDAGEGEGGSDKISLQAATFTPKPQIYSRAQWGADESMRDKSSLHYFEVHAGFVHHTVNANDYTRDEVPGIIRSIYAYHTKSRGWSDIGYNFLVDRFGRIWEGRYGGIDRPVVGAHTLNYNDYSFAMSAIGNYDIKQPSNAMVEAYGALFAWKLSLHGVNAASTSQQVGSKVFQAINGHRDAASTACPGRYLYARIPDIRRLAAEAQRGWAGRELESDLASTPHPDLVARRASDGQVFVIPTGGLTAFSGPVAAATGLAGTDRTVVSPDLTGDGIADLVVMGGNNAARVRPGTSAGTFGAASAQIGRLAGHDLVSAVGDVNGDGRNDLVARVPSTGRLDVLLRRASGTYAVRHLASSGSSYNQLTSIGDVTGDGRMDLIARDTSGRPWLIAGAGGGRFAAPRALAGSWTSFASFTGIGDFTGDGRQDLFVRKRDGKGYVYPSRGNGTFSHALGPVAVAGQVVGVAQLVRDATPDVVVRSGSTVSVLANSGGTEIRGPIATGIKIPGANALFNAGDWDRDGHGDIIVGNAQGVLALRRGDGAGHFGAPVVIGTGFSSVKLLAAVGDMTGDGWPDLMGQPAGGAIRIYPGNGLSGLRPSYVAHGAIKATEQVPVGRWNADGAPDSLFVRGSKTYLFPGNGPGGLTGARAVSLNLAPYDWVIGISDIGLTGHADLVVRQRSTGNLFLLPGSATGFGKPRFLAQGMGVFDLAG</sequence>
<feature type="domain" description="N-acetylmuramoyl-L-alanine amidase" evidence="3">
    <location>
        <begin position="286"/>
        <end position="438"/>
    </location>
</feature>
<evidence type="ECO:0000259" key="4">
    <source>
        <dbReference type="SMART" id="SM00701"/>
    </source>
</evidence>
<dbReference type="InterPro" id="IPR013517">
    <property type="entry name" value="FG-GAP"/>
</dbReference>
<dbReference type="CDD" id="cd06583">
    <property type="entry name" value="PGRP"/>
    <property type="match status" value="1"/>
</dbReference>
<name>A0ABW1LQD6_9ACTN</name>
<evidence type="ECO:0000259" key="3">
    <source>
        <dbReference type="SMART" id="SM00644"/>
    </source>
</evidence>
<protein>
    <submittedName>
        <fullName evidence="5">FG-GAP-like repeat-containing protein</fullName>
    </submittedName>
</protein>
<evidence type="ECO:0000313" key="6">
    <source>
        <dbReference type="Proteomes" id="UP001596135"/>
    </source>
</evidence>
<dbReference type="SUPFAM" id="SSF69318">
    <property type="entry name" value="Integrin alpha N-terminal domain"/>
    <property type="match status" value="2"/>
</dbReference>
<dbReference type="InterPro" id="IPR002502">
    <property type="entry name" value="Amidase_domain"/>
</dbReference>
<dbReference type="Gene3D" id="3.40.80.10">
    <property type="entry name" value="Peptidoglycan recognition protein-like"/>
    <property type="match status" value="1"/>
</dbReference>
<dbReference type="InterPro" id="IPR036505">
    <property type="entry name" value="Amidase/PGRP_sf"/>
</dbReference>
<proteinExistence type="predicted"/>
<dbReference type="PANTHER" id="PTHR44103">
    <property type="entry name" value="PROPROTEIN CONVERTASE P"/>
    <property type="match status" value="1"/>
</dbReference>